<dbReference type="Gene3D" id="3.40.50.1000">
    <property type="entry name" value="HAD superfamily/HAD-like"/>
    <property type="match status" value="1"/>
</dbReference>
<dbReference type="EMBL" id="CP075897">
    <property type="protein sequence ID" value="QWB31356.1"/>
    <property type="molecule type" value="Genomic_DNA"/>
</dbReference>
<accession>A0ABX8GD35</accession>
<dbReference type="GeneID" id="88811382"/>
<keyword evidence="1" id="KW-0378">Hydrolase</keyword>
<evidence type="ECO:0000313" key="1">
    <source>
        <dbReference type="EMBL" id="QWB31356.1"/>
    </source>
</evidence>
<dbReference type="GO" id="GO:0016787">
    <property type="term" value="F:hydrolase activity"/>
    <property type="evidence" value="ECO:0007669"/>
    <property type="project" value="UniProtKB-KW"/>
</dbReference>
<dbReference type="SUPFAM" id="SSF56784">
    <property type="entry name" value="HAD-like"/>
    <property type="match status" value="1"/>
</dbReference>
<protein>
    <submittedName>
        <fullName evidence="1">Cof-type HAD-IIB family hydrolase</fullName>
    </submittedName>
</protein>
<keyword evidence="2" id="KW-1185">Reference proteome</keyword>
<dbReference type="PANTHER" id="PTHR10000:SF53">
    <property type="entry name" value="5-AMINO-6-(5-PHOSPHO-D-RIBITYLAMINO)URACIL PHOSPHATASE YBJI-RELATED"/>
    <property type="match status" value="1"/>
</dbReference>
<dbReference type="InterPro" id="IPR006379">
    <property type="entry name" value="HAD-SF_hydro_IIB"/>
</dbReference>
<dbReference type="Pfam" id="PF08282">
    <property type="entry name" value="Hydrolase_3"/>
    <property type="match status" value="1"/>
</dbReference>
<proteinExistence type="predicted"/>
<dbReference type="PANTHER" id="PTHR10000">
    <property type="entry name" value="PHOSPHOSERINE PHOSPHATASE"/>
    <property type="match status" value="1"/>
</dbReference>
<dbReference type="RefSeq" id="WP_069940454.1">
    <property type="nucleotide sequence ID" value="NZ_CP075897.1"/>
</dbReference>
<reference evidence="1 2" key="1">
    <citation type="submission" date="2021-05" db="EMBL/GenBank/DDBJ databases">
        <title>Biocontrol using Exiguobacterium acetylicum SI17 against litchi downy blight caused by Peronophythora litchii.</title>
        <authorList>
            <person name="Zheng L."/>
        </authorList>
    </citation>
    <scope>NUCLEOTIDE SEQUENCE [LARGE SCALE GENOMIC DNA]</scope>
    <source>
        <strain evidence="1 2">SI17</strain>
    </source>
</reference>
<name>A0ABX8GD35_EXIAC</name>
<dbReference type="InterPro" id="IPR023214">
    <property type="entry name" value="HAD_sf"/>
</dbReference>
<dbReference type="Gene3D" id="3.30.1240.10">
    <property type="match status" value="1"/>
</dbReference>
<dbReference type="NCBIfam" id="TIGR01484">
    <property type="entry name" value="HAD-SF-IIB"/>
    <property type="match status" value="1"/>
</dbReference>
<gene>
    <name evidence="1" type="ORF">KKI46_06820</name>
</gene>
<dbReference type="InterPro" id="IPR036412">
    <property type="entry name" value="HAD-like_sf"/>
</dbReference>
<sequence>MNFVFDLDGTICFKGETMSQDIVQALHAVEDDGHRVIFASARPIRDMLPVIHPSFHDHILIGGNGSLVASEQTIVQSKSFDDRELSFITELLDKHKATYLIDSDWNYTYNGPQDHPILNNLDPGKTAQNVPLAHHDRIIKILILSANNLKSLENELLRMDVVVHYHGLEQVLDISPTTINKRTALQSLGIESEGYIAFGNDANDIELFKGAQYAVMIGSHKTLRFYADDTINSTSHLESHIVEQIRHLSQKYVYSTSYS</sequence>
<dbReference type="Proteomes" id="UP000679498">
    <property type="component" value="Chromosome"/>
</dbReference>
<organism evidence="1 2">
    <name type="scientific">Exiguobacterium acetylicum</name>
    <name type="common">Brevibacterium acetylicum</name>
    <dbReference type="NCBI Taxonomy" id="41170"/>
    <lineage>
        <taxon>Bacteria</taxon>
        <taxon>Bacillati</taxon>
        <taxon>Bacillota</taxon>
        <taxon>Bacilli</taxon>
        <taxon>Bacillales</taxon>
        <taxon>Bacillales Family XII. Incertae Sedis</taxon>
        <taxon>Exiguobacterium</taxon>
    </lineage>
</organism>
<evidence type="ECO:0000313" key="2">
    <source>
        <dbReference type="Proteomes" id="UP000679498"/>
    </source>
</evidence>